<keyword evidence="2" id="KW-1133">Transmembrane helix</keyword>
<reference evidence="3 4" key="1">
    <citation type="journal article" date="2009" name="Appl. Environ. Microbiol.">
        <title>Community genomic and proteomic analyses of chemoautotrophic iron-oxidizing "Leptospirillum rubarum" (Group II) and "Leptospirillum ferrodiazotrophum" (Group III) bacteria in acid mine drainage biofilms.</title>
        <authorList>
            <person name="Goltsman D.S."/>
            <person name="Denef V.J."/>
            <person name="Singer S.W."/>
            <person name="VerBerkmoes N.C."/>
            <person name="Lefsrud M."/>
            <person name="Mueller R.S."/>
            <person name="Dick G.J."/>
            <person name="Sun C.L."/>
            <person name="Wheeler K.E."/>
            <person name="Zemla A."/>
            <person name="Baker B.J."/>
            <person name="Hauser L."/>
            <person name="Land M."/>
            <person name="Shah M.B."/>
            <person name="Thelen M.P."/>
            <person name="Hettich R.L."/>
            <person name="Banfield J.F."/>
        </authorList>
    </citation>
    <scope>NUCLEOTIDE SEQUENCE [LARGE SCALE GENOMIC DNA]</scope>
</reference>
<name>C6HW78_9BACT</name>
<evidence type="ECO:0000256" key="1">
    <source>
        <dbReference type="SAM" id="MobiDB-lite"/>
    </source>
</evidence>
<keyword evidence="4" id="KW-1185">Reference proteome</keyword>
<sequence>MFHRPLTCPRATPDRIRRFHPLFLPPEDAHPESVLTKSLIRGLLPLVTGLVILAATGLLVHLYRSTWDPGPQTEPRVPRAQTTFSLRLPDSSAPRQSQPSRATRDWPLLLDVVKDRSAPLSVAYWPTGRTVLRMPLVVPAAATGSPPSSVRLVLWDPGRYTLTLTDPATGRTVETLPLHVMAPLVLFRNDLFLLLALGVAGYLSGRSVRGAGILASPGPGGLAHLMSRRKLLSATLLLAGILMVAFSPRPQGAGPLSPTATGSGGTAESEGRRDAARMPLFDRTTLPPGSPEGKGYLLLSHRMDSWAAYGHDLTLFSGPVDIGRLSEAFLLPPDDGRYRAHIWETDPAGHLVTIRSVSRAIPVSPAFPVGLFSGLALISLAFFLLGATTPAVRSPATPLERLR</sequence>
<keyword evidence="2" id="KW-0812">Transmembrane</keyword>
<evidence type="ECO:0000256" key="2">
    <source>
        <dbReference type="SAM" id="Phobius"/>
    </source>
</evidence>
<feature type="region of interest" description="Disordered" evidence="1">
    <location>
        <begin position="253"/>
        <end position="284"/>
    </location>
</feature>
<dbReference type="EMBL" id="GG693868">
    <property type="protein sequence ID" value="EES53183.1"/>
    <property type="molecule type" value="Genomic_DNA"/>
</dbReference>
<protein>
    <submittedName>
        <fullName evidence="3">Uncharacterized protein</fullName>
    </submittedName>
</protein>
<gene>
    <name evidence="3" type="ORF">UBAL3_80290059</name>
</gene>
<dbReference type="Proteomes" id="UP000009374">
    <property type="component" value="Unassembled WGS sequence"/>
</dbReference>
<feature type="transmembrane region" description="Helical" evidence="2">
    <location>
        <begin position="366"/>
        <end position="385"/>
    </location>
</feature>
<accession>C6HW78</accession>
<dbReference type="AlphaFoldDB" id="C6HW78"/>
<keyword evidence="2" id="KW-0472">Membrane</keyword>
<evidence type="ECO:0000313" key="3">
    <source>
        <dbReference type="EMBL" id="EES53183.1"/>
    </source>
</evidence>
<evidence type="ECO:0000313" key="4">
    <source>
        <dbReference type="Proteomes" id="UP000009374"/>
    </source>
</evidence>
<proteinExistence type="predicted"/>
<organism evidence="3 4">
    <name type="scientific">Leptospirillum ferrodiazotrophum</name>
    <dbReference type="NCBI Taxonomy" id="412449"/>
    <lineage>
        <taxon>Bacteria</taxon>
        <taxon>Pseudomonadati</taxon>
        <taxon>Nitrospirota</taxon>
        <taxon>Nitrospiria</taxon>
        <taxon>Nitrospirales</taxon>
        <taxon>Nitrospiraceae</taxon>
        <taxon>Leptospirillum</taxon>
    </lineage>
</organism>